<organism evidence="4 5">
    <name type="scientific">Nannocystis punicea</name>
    <dbReference type="NCBI Taxonomy" id="2995304"/>
    <lineage>
        <taxon>Bacteria</taxon>
        <taxon>Pseudomonadati</taxon>
        <taxon>Myxococcota</taxon>
        <taxon>Polyangia</taxon>
        <taxon>Nannocystales</taxon>
        <taxon>Nannocystaceae</taxon>
        <taxon>Nannocystis</taxon>
    </lineage>
</organism>
<feature type="region of interest" description="Disordered" evidence="1">
    <location>
        <begin position="23"/>
        <end position="87"/>
    </location>
</feature>
<dbReference type="PROSITE" id="PS00652">
    <property type="entry name" value="TNFR_NGFR_1"/>
    <property type="match status" value="1"/>
</dbReference>
<evidence type="ECO:0000259" key="3">
    <source>
        <dbReference type="PROSITE" id="PS00652"/>
    </source>
</evidence>
<feature type="signal peptide" evidence="2">
    <location>
        <begin position="1"/>
        <end position="25"/>
    </location>
</feature>
<reference evidence="4" key="1">
    <citation type="submission" date="2022-11" db="EMBL/GenBank/DDBJ databases">
        <title>Minimal conservation of predation-associated metabolite biosynthetic gene clusters underscores biosynthetic potential of Myxococcota including descriptions for ten novel species: Archangium lansinium sp. nov., Myxococcus landrumus sp. nov., Nannocystis bai.</title>
        <authorList>
            <person name="Ahearne A."/>
            <person name="Stevens C."/>
            <person name="Dowd S."/>
        </authorList>
    </citation>
    <scope>NUCLEOTIDE SEQUENCE</scope>
    <source>
        <strain evidence="4">Fl3</strain>
    </source>
</reference>
<keyword evidence="5" id="KW-1185">Reference proteome</keyword>
<dbReference type="EMBL" id="CP114040">
    <property type="protein sequence ID" value="WAS90753.1"/>
    <property type="molecule type" value="Genomic_DNA"/>
</dbReference>
<feature type="chain" id="PRO_5046408257" description="TNFR-Cys domain-containing protein" evidence="2">
    <location>
        <begin position="26"/>
        <end position="181"/>
    </location>
</feature>
<name>A0ABY7GUX7_9BACT</name>
<dbReference type="RefSeq" id="WP_269033080.1">
    <property type="nucleotide sequence ID" value="NZ_CP114040.1"/>
</dbReference>
<protein>
    <recommendedName>
        <fullName evidence="3">TNFR-Cys domain-containing protein</fullName>
    </recommendedName>
</protein>
<sequence length="181" mass="18156">MPTIYSSNALRFTTLAALLLAPACGEPDDSTTGTTEESDTGGDPSGNPSGDPSGSPSGNPSGDTSGGDTNDTNSSTPTSTTGGETCYGEFSLGSVPFSGDPSLGQACDDPDVPKNCADGTFIKFGTGECICIAECSSGEKQVGEACIDGTNWVCQNVQATNAGMNGGKLCVNSEWNLCQAP</sequence>
<dbReference type="Proteomes" id="UP001164459">
    <property type="component" value="Chromosome"/>
</dbReference>
<evidence type="ECO:0000313" key="4">
    <source>
        <dbReference type="EMBL" id="WAS90753.1"/>
    </source>
</evidence>
<feature type="compositionally biased region" description="Low complexity" evidence="1">
    <location>
        <begin position="23"/>
        <end position="84"/>
    </location>
</feature>
<dbReference type="InterPro" id="IPR001368">
    <property type="entry name" value="TNFR/NGFR_Cys_rich_reg"/>
</dbReference>
<evidence type="ECO:0000256" key="2">
    <source>
        <dbReference type="SAM" id="SignalP"/>
    </source>
</evidence>
<proteinExistence type="predicted"/>
<accession>A0ABY7GUX7</accession>
<evidence type="ECO:0000313" key="5">
    <source>
        <dbReference type="Proteomes" id="UP001164459"/>
    </source>
</evidence>
<gene>
    <name evidence="4" type="ORF">O0S08_31585</name>
</gene>
<feature type="domain" description="TNFR-Cys" evidence="3">
    <location>
        <begin position="116"/>
        <end position="154"/>
    </location>
</feature>
<evidence type="ECO:0000256" key="1">
    <source>
        <dbReference type="SAM" id="MobiDB-lite"/>
    </source>
</evidence>
<keyword evidence="2" id="KW-0732">Signal</keyword>